<proteinExistence type="inferred from homology"/>
<dbReference type="AlphaFoldDB" id="E2ZD94"/>
<comment type="subunit">
    <text evidence="4">The complex is composed of two ATP-binding proteins (PstB), two transmembrane proteins (PstC and PstA) and a solute-binding protein (PstS).</text>
</comment>
<organism evidence="11 12">
    <name type="scientific">Megasphaera micronuciformis F0359</name>
    <dbReference type="NCBI Taxonomy" id="706434"/>
    <lineage>
        <taxon>Bacteria</taxon>
        <taxon>Bacillati</taxon>
        <taxon>Bacillota</taxon>
        <taxon>Negativicutes</taxon>
        <taxon>Veillonellales</taxon>
        <taxon>Veillonellaceae</taxon>
        <taxon>Megasphaera</taxon>
    </lineage>
</organism>
<dbReference type="Gene3D" id="3.40.190.10">
    <property type="entry name" value="Periplasmic binding protein-like II"/>
    <property type="match status" value="2"/>
</dbReference>
<dbReference type="PROSITE" id="PS51257">
    <property type="entry name" value="PROKAR_LIPOPROTEIN"/>
    <property type="match status" value="1"/>
</dbReference>
<comment type="caution">
    <text evidence="11">The sequence shown here is derived from an EMBL/GenBank/DDBJ whole genome shotgun (WGS) entry which is preliminary data.</text>
</comment>
<dbReference type="OrthoDB" id="9790048at2"/>
<evidence type="ECO:0000313" key="11">
    <source>
        <dbReference type="EMBL" id="EFQ03760.1"/>
    </source>
</evidence>
<feature type="chain" id="PRO_5039373548" evidence="9">
    <location>
        <begin position="21"/>
        <end position="296"/>
    </location>
</feature>
<sequence>MFTRRFLAVLALGASLVFTAACGNGGNTAKEKTDITFFGSSTLAPVVTKAGTAFTEQYGKWNKVNSSLPDADIVINVTSGGSGAGIKALLDGTADFGLVAREVKSSEKEKIKNYQEYKVGIDALTIAVNPNNPIAKIKDNLTSDQIKKIFSGEYKTWNEVDPSLPATEIVVVTRDLGGGAHEVFQEKIMGDTKVTDKAIQAPSMGALVAKIIENENAVGYASYGVAKQNEGKIFALKVDGVAATPETIVDGSYKIQRPLLIVGSGELTKVQKAFMDYLRSDAGQKLIEAMGFIPVK</sequence>
<evidence type="ECO:0000256" key="8">
    <source>
        <dbReference type="ARBA" id="ARBA00023288"/>
    </source>
</evidence>
<dbReference type="InterPro" id="IPR024370">
    <property type="entry name" value="PBP_domain"/>
</dbReference>
<reference evidence="11 12" key="1">
    <citation type="submission" date="2010-08" db="EMBL/GenBank/DDBJ databases">
        <authorList>
            <person name="Weinstock G."/>
            <person name="Sodergren E."/>
            <person name="Clifton S."/>
            <person name="Fulton L."/>
            <person name="Fulton B."/>
            <person name="Courtney L."/>
            <person name="Fronick C."/>
            <person name="Harrison M."/>
            <person name="Strong C."/>
            <person name="Farmer C."/>
            <person name="Delahaunty K."/>
            <person name="Markovic C."/>
            <person name="Hall O."/>
            <person name="Minx P."/>
            <person name="Tomlinson C."/>
            <person name="Mitreva M."/>
            <person name="Hou S."/>
            <person name="Chen J."/>
            <person name="Wollam A."/>
            <person name="Pepin K.H."/>
            <person name="Johnson M."/>
            <person name="Bhonagiri V."/>
            <person name="Zhang X."/>
            <person name="Suruliraj S."/>
            <person name="Warren W."/>
            <person name="Chinwalla A."/>
            <person name="Mardis E.R."/>
            <person name="Wilson R.K."/>
        </authorList>
    </citation>
    <scope>NUCLEOTIDE SEQUENCE [LARGE SCALE GENOMIC DNA]</scope>
    <source>
        <strain evidence="11 12">F0359</strain>
    </source>
</reference>
<keyword evidence="6 9" id="KW-0732">Signal</keyword>
<dbReference type="GO" id="GO:0005886">
    <property type="term" value="C:plasma membrane"/>
    <property type="evidence" value="ECO:0007669"/>
    <property type="project" value="UniProtKB-SubCell"/>
</dbReference>
<evidence type="ECO:0000259" key="10">
    <source>
        <dbReference type="Pfam" id="PF12849"/>
    </source>
</evidence>
<dbReference type="InterPro" id="IPR050811">
    <property type="entry name" value="Phosphate_ABC_transporter"/>
</dbReference>
<dbReference type="CDD" id="cd13653">
    <property type="entry name" value="PBP2_phosphate_like_1"/>
    <property type="match status" value="1"/>
</dbReference>
<dbReference type="HOGENOM" id="CLU_026228_5_1_9"/>
<evidence type="ECO:0000256" key="1">
    <source>
        <dbReference type="ARBA" id="ARBA00002841"/>
    </source>
</evidence>
<dbReference type="Proteomes" id="UP000003195">
    <property type="component" value="Unassembled WGS sequence"/>
</dbReference>
<gene>
    <name evidence="11" type="primary">pstS</name>
    <name evidence="11" type="ORF">HMPREF9429_01434</name>
</gene>
<dbReference type="Pfam" id="PF12849">
    <property type="entry name" value="PBP_like_2"/>
    <property type="match status" value="1"/>
</dbReference>
<name>E2ZD94_9FIRM</name>
<keyword evidence="5" id="KW-0592">Phosphate transport</keyword>
<evidence type="ECO:0000256" key="7">
    <source>
        <dbReference type="ARBA" id="ARBA00023139"/>
    </source>
</evidence>
<evidence type="ECO:0000256" key="9">
    <source>
        <dbReference type="SAM" id="SignalP"/>
    </source>
</evidence>
<comment type="subcellular location">
    <subcellularLocation>
        <location evidence="2">Cell membrane</location>
        <topology evidence="2">Lipid-anchor</topology>
    </subcellularLocation>
</comment>
<keyword evidence="12" id="KW-1185">Reference proteome</keyword>
<evidence type="ECO:0000256" key="6">
    <source>
        <dbReference type="ARBA" id="ARBA00022729"/>
    </source>
</evidence>
<evidence type="ECO:0000256" key="2">
    <source>
        <dbReference type="ARBA" id="ARBA00004193"/>
    </source>
</evidence>
<feature type="domain" description="PBP" evidence="10">
    <location>
        <begin position="29"/>
        <end position="281"/>
    </location>
</feature>
<keyword evidence="7" id="KW-0564">Palmitate</keyword>
<keyword evidence="5" id="KW-0813">Transport</keyword>
<comment type="function">
    <text evidence="1">Part of the ABC transporter complex PstSACB involved in phosphate import.</text>
</comment>
<evidence type="ECO:0000256" key="4">
    <source>
        <dbReference type="ARBA" id="ARBA00011529"/>
    </source>
</evidence>
<dbReference type="PANTHER" id="PTHR30570">
    <property type="entry name" value="PERIPLASMIC PHOSPHATE BINDING COMPONENT OF PHOSPHATE ABC TRANSPORTER"/>
    <property type="match status" value="1"/>
</dbReference>
<dbReference type="RefSeq" id="WP_006942623.1">
    <property type="nucleotide sequence ID" value="NZ_GL538208.1"/>
</dbReference>
<dbReference type="EMBL" id="AECS01000038">
    <property type="protein sequence ID" value="EFQ03760.1"/>
    <property type="molecule type" value="Genomic_DNA"/>
</dbReference>
<feature type="signal peptide" evidence="9">
    <location>
        <begin position="1"/>
        <end position="20"/>
    </location>
</feature>
<evidence type="ECO:0000256" key="5">
    <source>
        <dbReference type="ARBA" id="ARBA00022592"/>
    </source>
</evidence>
<evidence type="ECO:0000313" key="12">
    <source>
        <dbReference type="Proteomes" id="UP000003195"/>
    </source>
</evidence>
<protein>
    <submittedName>
        <fullName evidence="11">Phosphate binding protein</fullName>
    </submittedName>
</protein>
<dbReference type="GO" id="GO:0006817">
    <property type="term" value="P:phosphate ion transport"/>
    <property type="evidence" value="ECO:0007669"/>
    <property type="project" value="UniProtKB-KW"/>
</dbReference>
<dbReference type="SUPFAM" id="SSF53850">
    <property type="entry name" value="Periplasmic binding protein-like II"/>
    <property type="match status" value="1"/>
</dbReference>
<accession>E2ZD94</accession>
<comment type="similarity">
    <text evidence="3">Belongs to the PstS family.</text>
</comment>
<keyword evidence="8" id="KW-0449">Lipoprotein</keyword>
<evidence type="ECO:0000256" key="3">
    <source>
        <dbReference type="ARBA" id="ARBA00008725"/>
    </source>
</evidence>
<dbReference type="PANTHER" id="PTHR30570:SF1">
    <property type="entry name" value="PHOSPHATE-BINDING PROTEIN PSTS"/>
    <property type="match status" value="1"/>
</dbReference>
<dbReference type="eggNOG" id="COG0226">
    <property type="taxonomic scope" value="Bacteria"/>
</dbReference>
<dbReference type="STRING" id="706434.HMPREF9429_01434"/>